<gene>
    <name evidence="1" type="ORF">H8S44_04805</name>
</gene>
<keyword evidence="2" id="KW-1185">Reference proteome</keyword>
<dbReference type="InterPro" id="IPR043773">
    <property type="entry name" value="JetA"/>
</dbReference>
<name>A0A923LBE6_9FIRM</name>
<dbReference type="Pfam" id="PF18982">
    <property type="entry name" value="JetA"/>
    <property type="match status" value="1"/>
</dbReference>
<protein>
    <submittedName>
        <fullName evidence="1">Uncharacterized protein</fullName>
    </submittedName>
</protein>
<dbReference type="AlphaFoldDB" id="A0A923LBE6"/>
<sequence length="454" mass="53850">MQFLYEIPAEFWSLFRSGNRDVYIEALLAINDEYQYNNYFLSKDACAQILSDKCRESAWSFQREEDETDEEEQSALPGRILNWLLRHRWLRKVEDYGAMTVNIVIPDYAAILIDAFDRLVNEQTEETEVYIQNVYATLFSFKNDRRKNLSMLKTALINTKKLNKALQDMLHNMDKFFGRLLEQKNYKNLLKEHLEGFVETAVQQKYHILKTSDNFYIYKMDIKRCLRSLREEPEVAPDQENEMLDLVDQIERGFEDIEHRIANMDREHSKYVRATVSRLNYLLSDETERHGLLIQLLNDLSAQEDPERQTAMLGAVAGRMQLTGFSVLNEQPLYRQRRRKRFEEELTGEEKSAELSREDILKMNQIRHRFTKKQIEEFIGDHMEDGVLETERMNLQSDEDFEKLILAYDIAMRRNSRYQVVVQEEQVEYGSYSYPRMAFFRKGPKTSADGEQGE</sequence>
<proteinExistence type="predicted"/>
<dbReference type="RefSeq" id="WP_186873040.1">
    <property type="nucleotide sequence ID" value="NZ_JACOOR010000002.1"/>
</dbReference>
<dbReference type="EMBL" id="JACOOR010000002">
    <property type="protein sequence ID" value="MBC5659090.1"/>
    <property type="molecule type" value="Genomic_DNA"/>
</dbReference>
<reference evidence="1" key="1">
    <citation type="submission" date="2020-08" db="EMBL/GenBank/DDBJ databases">
        <title>Genome public.</title>
        <authorList>
            <person name="Liu C."/>
            <person name="Sun Q."/>
        </authorList>
    </citation>
    <scope>NUCLEOTIDE SEQUENCE</scope>
    <source>
        <strain evidence="1">NSJ-68</strain>
    </source>
</reference>
<dbReference type="Proteomes" id="UP000649345">
    <property type="component" value="Unassembled WGS sequence"/>
</dbReference>
<evidence type="ECO:0000313" key="1">
    <source>
        <dbReference type="EMBL" id="MBC5659090.1"/>
    </source>
</evidence>
<comment type="caution">
    <text evidence="1">The sequence shown here is derived from an EMBL/GenBank/DDBJ whole genome shotgun (WGS) entry which is preliminary data.</text>
</comment>
<evidence type="ECO:0000313" key="2">
    <source>
        <dbReference type="Proteomes" id="UP000649345"/>
    </source>
</evidence>
<accession>A0A923LBE6</accession>
<organism evidence="1 2">
    <name type="scientific">Anaerosacchariphilus hominis</name>
    <dbReference type="NCBI Taxonomy" id="2763017"/>
    <lineage>
        <taxon>Bacteria</taxon>
        <taxon>Bacillati</taxon>
        <taxon>Bacillota</taxon>
        <taxon>Clostridia</taxon>
        <taxon>Lachnospirales</taxon>
        <taxon>Lachnospiraceae</taxon>
        <taxon>Anaerosacchariphilus</taxon>
    </lineage>
</organism>